<accession>A0A4Q9DMS9</accession>
<reference evidence="2 3" key="1">
    <citation type="submission" date="2019-02" db="EMBL/GenBank/DDBJ databases">
        <title>Paenibacillus sp. nov., isolated from surface-sterilized tissue of Thalictrum simplex L.</title>
        <authorList>
            <person name="Tuo L."/>
        </authorList>
    </citation>
    <scope>NUCLEOTIDE SEQUENCE [LARGE SCALE GENOMIC DNA]</scope>
    <source>
        <strain evidence="2 3">N2SHLJ1</strain>
    </source>
</reference>
<comment type="caution">
    <text evidence="2">The sequence shown here is derived from an EMBL/GenBank/DDBJ whole genome shotgun (WGS) entry which is preliminary data.</text>
</comment>
<evidence type="ECO:0008006" key="4">
    <source>
        <dbReference type="Google" id="ProtNLM"/>
    </source>
</evidence>
<feature type="transmembrane region" description="Helical" evidence="1">
    <location>
        <begin position="73"/>
        <end position="97"/>
    </location>
</feature>
<proteinExistence type="predicted"/>
<organism evidence="2 3">
    <name type="scientific">Paenibacillus thalictri</name>
    <dbReference type="NCBI Taxonomy" id="2527873"/>
    <lineage>
        <taxon>Bacteria</taxon>
        <taxon>Bacillati</taxon>
        <taxon>Bacillota</taxon>
        <taxon>Bacilli</taxon>
        <taxon>Bacillales</taxon>
        <taxon>Paenibacillaceae</taxon>
        <taxon>Paenibacillus</taxon>
    </lineage>
</organism>
<feature type="transmembrane region" description="Helical" evidence="1">
    <location>
        <begin position="39"/>
        <end position="61"/>
    </location>
</feature>
<keyword evidence="1" id="KW-0472">Membrane</keyword>
<name>A0A4Q9DMS9_9BACL</name>
<evidence type="ECO:0000313" key="2">
    <source>
        <dbReference type="EMBL" id="TBL75040.1"/>
    </source>
</evidence>
<dbReference type="AlphaFoldDB" id="A0A4Q9DMS9"/>
<keyword evidence="3" id="KW-1185">Reference proteome</keyword>
<gene>
    <name evidence="2" type="ORF">EYB31_23800</name>
</gene>
<evidence type="ECO:0000313" key="3">
    <source>
        <dbReference type="Proteomes" id="UP000293142"/>
    </source>
</evidence>
<keyword evidence="1" id="KW-0812">Transmembrane</keyword>
<keyword evidence="1" id="KW-1133">Transmembrane helix</keyword>
<dbReference type="OrthoDB" id="2886943at2"/>
<dbReference type="Proteomes" id="UP000293142">
    <property type="component" value="Unassembled WGS sequence"/>
</dbReference>
<dbReference type="EMBL" id="SIRE01000018">
    <property type="protein sequence ID" value="TBL75040.1"/>
    <property type="molecule type" value="Genomic_DNA"/>
</dbReference>
<feature type="transmembrane region" description="Helical" evidence="1">
    <location>
        <begin position="118"/>
        <end position="136"/>
    </location>
</feature>
<dbReference type="RefSeq" id="WP_131015937.1">
    <property type="nucleotide sequence ID" value="NZ_SIRE01000018.1"/>
</dbReference>
<feature type="transmembrane region" description="Helical" evidence="1">
    <location>
        <begin position="6"/>
        <end position="27"/>
    </location>
</feature>
<protein>
    <recommendedName>
        <fullName evidence="4">DUF2269 family protein</fullName>
    </recommendedName>
</protein>
<evidence type="ECO:0000256" key="1">
    <source>
        <dbReference type="SAM" id="Phobius"/>
    </source>
</evidence>
<sequence>MIQVFLFLHVLAAILMGFYLMLPFLSARLSALKGQAQHGFLHVLFSANRAGQLGLVISFLSGGYLAGKGHYSIVWMILAVVLFLALGALTGILGKAMRGALTDESGSQIAGKLGKIKSLSSITGVIFLVLIIIMKFPNWFM</sequence>